<dbReference type="Proteomes" id="UP000268313">
    <property type="component" value="Unassembled WGS sequence"/>
</dbReference>
<protein>
    <submittedName>
        <fullName evidence="1">Uncharacterized protein</fullName>
    </submittedName>
</protein>
<comment type="caution">
    <text evidence="1">The sequence shown here is derived from an EMBL/GenBank/DDBJ whole genome shotgun (WGS) entry which is preliminary data.</text>
</comment>
<dbReference type="AlphaFoldDB" id="A0A3A8KHI1"/>
<dbReference type="RefSeq" id="WP_120602941.1">
    <property type="nucleotide sequence ID" value="NZ_RAWE01000038.1"/>
</dbReference>
<sequence length="70" mass="7448">MSKATATVKVRLVVEVKVNSAWGDNCTVGQVQEQGTREAIATVTRLLTDSAASVVQVDACVMTLSREPAR</sequence>
<reference evidence="2" key="1">
    <citation type="submission" date="2018-09" db="EMBL/GenBank/DDBJ databases">
        <authorList>
            <person name="Livingstone P.G."/>
            <person name="Whitworth D.E."/>
        </authorList>
    </citation>
    <scope>NUCLEOTIDE SEQUENCE [LARGE SCALE GENOMIC DNA]</scope>
    <source>
        <strain evidence="2">CA043D</strain>
    </source>
</reference>
<evidence type="ECO:0000313" key="2">
    <source>
        <dbReference type="Proteomes" id="UP000268313"/>
    </source>
</evidence>
<accession>A0A3A8KHI1</accession>
<name>A0A3A8KHI1_9BACT</name>
<proteinExistence type="predicted"/>
<gene>
    <name evidence="1" type="ORF">D7X32_13470</name>
</gene>
<evidence type="ECO:0000313" key="1">
    <source>
        <dbReference type="EMBL" id="RKH03661.1"/>
    </source>
</evidence>
<dbReference type="EMBL" id="RAWE01000038">
    <property type="protein sequence ID" value="RKH03661.1"/>
    <property type="molecule type" value="Genomic_DNA"/>
</dbReference>
<keyword evidence="2" id="KW-1185">Reference proteome</keyword>
<organism evidence="1 2">
    <name type="scientific">Corallococcus carmarthensis</name>
    <dbReference type="NCBI Taxonomy" id="2316728"/>
    <lineage>
        <taxon>Bacteria</taxon>
        <taxon>Pseudomonadati</taxon>
        <taxon>Myxococcota</taxon>
        <taxon>Myxococcia</taxon>
        <taxon>Myxococcales</taxon>
        <taxon>Cystobacterineae</taxon>
        <taxon>Myxococcaceae</taxon>
        <taxon>Corallococcus</taxon>
    </lineage>
</organism>